<proteinExistence type="predicted"/>
<dbReference type="Gene3D" id="3.40.50.1110">
    <property type="entry name" value="SGNH hydrolase"/>
    <property type="match status" value="1"/>
</dbReference>
<dbReference type="SUPFAM" id="SSF52266">
    <property type="entry name" value="SGNH hydrolase"/>
    <property type="match status" value="1"/>
</dbReference>
<feature type="region of interest" description="Disordered" evidence="1">
    <location>
        <begin position="20"/>
        <end position="43"/>
    </location>
</feature>
<dbReference type="RefSeq" id="WP_377342504.1">
    <property type="nucleotide sequence ID" value="NZ_JBHLUE010000019.1"/>
</dbReference>
<dbReference type="EMBL" id="JBHLUE010000019">
    <property type="protein sequence ID" value="MFC0567231.1"/>
    <property type="molecule type" value="Genomic_DNA"/>
</dbReference>
<comment type="caution">
    <text evidence="2">The sequence shown here is derived from an EMBL/GenBank/DDBJ whole genome shotgun (WGS) entry which is preliminary data.</text>
</comment>
<keyword evidence="3" id="KW-1185">Reference proteome</keyword>
<dbReference type="Proteomes" id="UP001589894">
    <property type="component" value="Unassembled WGS sequence"/>
</dbReference>
<organism evidence="2 3">
    <name type="scientific">Plantactinospora siamensis</name>
    <dbReference type="NCBI Taxonomy" id="555372"/>
    <lineage>
        <taxon>Bacteria</taxon>
        <taxon>Bacillati</taxon>
        <taxon>Actinomycetota</taxon>
        <taxon>Actinomycetes</taxon>
        <taxon>Micromonosporales</taxon>
        <taxon>Micromonosporaceae</taxon>
        <taxon>Plantactinospora</taxon>
    </lineage>
</organism>
<name>A0ABV6P2Q8_9ACTN</name>
<evidence type="ECO:0000313" key="2">
    <source>
        <dbReference type="EMBL" id="MFC0567231.1"/>
    </source>
</evidence>
<protein>
    <recommendedName>
        <fullName evidence="4">SGNH hydrolase-type esterase domain-containing protein</fullName>
    </recommendedName>
</protein>
<sequence>MVVATGDSVTSAHIQNVFHLPPKDCAGNTRQDDRKPPMPGNDMMSSYVGRYATALNQNVVEYYNFARTGFGTPDIINMPNHPDSCNNPWDRVASPLGLADRAISQAKAEKKAAYFVSTGGVNNTNWTDVLTAIAECGLMDYYASKVQNPWKGEVDWFDVNGNPTTKGAVIDGGSCHLKVTGKITGADYVHARIPIPGYDGRFRLNQVQQDVTAIVNSVIAAGADKVVWMGYYDITPARLDVGLFAETYRLKLSDKLRGLLPGQFGSDPRFLIDDDWWQGAVQQWTADMNDAIWRGLPNRAGVTFQPAPRLPTAQIQQTGLGGCPHPNLAGHGVLADALKNAFGD</sequence>
<accession>A0ABV6P2Q8</accession>
<reference evidence="2 3" key="1">
    <citation type="submission" date="2024-09" db="EMBL/GenBank/DDBJ databases">
        <authorList>
            <person name="Sun Q."/>
            <person name="Mori K."/>
        </authorList>
    </citation>
    <scope>NUCLEOTIDE SEQUENCE [LARGE SCALE GENOMIC DNA]</scope>
    <source>
        <strain evidence="2 3">TBRC 2205</strain>
    </source>
</reference>
<evidence type="ECO:0000313" key="3">
    <source>
        <dbReference type="Proteomes" id="UP001589894"/>
    </source>
</evidence>
<evidence type="ECO:0008006" key="4">
    <source>
        <dbReference type="Google" id="ProtNLM"/>
    </source>
</evidence>
<dbReference type="InterPro" id="IPR036514">
    <property type="entry name" value="SGNH_hydro_sf"/>
</dbReference>
<gene>
    <name evidence="2" type="ORF">ACFFHU_24215</name>
</gene>
<evidence type="ECO:0000256" key="1">
    <source>
        <dbReference type="SAM" id="MobiDB-lite"/>
    </source>
</evidence>